<dbReference type="RefSeq" id="WP_181496403.1">
    <property type="nucleotide sequence ID" value="NZ_CP032152.1"/>
</dbReference>
<reference evidence="2" key="1">
    <citation type="submission" date="2018-09" db="EMBL/GenBank/DDBJ databases">
        <title>Complete genome sequence of thermophilic cyanobacteria strain Thermosynechococcus elongatus PKUAC-SCTE542.</title>
        <authorList>
            <person name="Liang Y."/>
            <person name="Tang J."/>
            <person name="Daroch M."/>
        </authorList>
    </citation>
    <scope>NUCLEOTIDE SEQUENCE [LARGE SCALE GENOMIC DNA]</scope>
    <source>
        <strain evidence="2">E542</strain>
    </source>
</reference>
<dbReference type="Proteomes" id="UP000261812">
    <property type="component" value="Chromosome"/>
</dbReference>
<protein>
    <submittedName>
        <fullName evidence="1">Uncharacterized protein</fullName>
    </submittedName>
</protein>
<gene>
    <name evidence="1" type="ORF">D3A95_04250</name>
</gene>
<dbReference type="AlphaFoldDB" id="A0A3B7ME64"/>
<proteinExistence type="predicted"/>
<evidence type="ECO:0000313" key="2">
    <source>
        <dbReference type="Proteomes" id="UP000261812"/>
    </source>
</evidence>
<accession>A0A3B7ME64</accession>
<organism evidence="1 2">
    <name type="scientific">Thermosynechococcus sichuanensis E542</name>
    <dbReference type="NCBI Taxonomy" id="2016101"/>
    <lineage>
        <taxon>Bacteria</taxon>
        <taxon>Bacillati</taxon>
        <taxon>Cyanobacteriota</taxon>
        <taxon>Cyanophyceae</taxon>
        <taxon>Acaryochloridales</taxon>
        <taxon>Thermosynechococcaceae</taxon>
        <taxon>Thermosynechococcus</taxon>
        <taxon>Thermosynechococcus sichuanensis</taxon>
    </lineage>
</organism>
<dbReference type="KEGG" id="tsq:D3A95_04250"/>
<evidence type="ECO:0000313" key="1">
    <source>
        <dbReference type="EMBL" id="AXY67624.1"/>
    </source>
</evidence>
<sequence>MLSLSDLKEKLQKIQEQVRKQWRSWQESIRLRWLLLQVIASRWLQDLQAQLEGRSDRPLWGILYQRLAAWLKNQPLTAQIYTEEELKSLLSLSLPPELKDYVQKSLKDLYYRRFLNDVKNI</sequence>
<keyword evidence="2" id="KW-1185">Reference proteome</keyword>
<name>A0A3B7ME64_9CYAN</name>
<dbReference type="EMBL" id="CP032152">
    <property type="protein sequence ID" value="AXY67624.1"/>
    <property type="molecule type" value="Genomic_DNA"/>
</dbReference>